<dbReference type="EMBL" id="KZ824537">
    <property type="protein sequence ID" value="RAK93139.1"/>
    <property type="molecule type" value="Genomic_DNA"/>
</dbReference>
<name>A0ACD1IRX1_9EURO</name>
<sequence>MFGEIGSVGLDAPSLLPSTTSTPIKAWRGNNAGAAHLSLLPLLYWVVATSASVRAIPIFESFGETVELVVQSNLALNIVYTVNMLAFIWSSNFWHLCLNIAKAKDRHPCRSRNAIKTDSVPKYAQPMRSHRCKLKASHWPDADRITNWADNRRIFLPYRGPSANSVCPFPWTIEGIVPIRTANILCYQQCRHFKHSRRLGVSVTTLTSACPDINIVNKLDFSEAGGLQGILMYSGLSLEVATEKGI</sequence>
<protein>
    <submittedName>
        <fullName evidence="1">Uncharacterized protein</fullName>
    </submittedName>
</protein>
<evidence type="ECO:0000313" key="2">
    <source>
        <dbReference type="Proteomes" id="UP000249748"/>
    </source>
</evidence>
<dbReference type="Proteomes" id="UP000249748">
    <property type="component" value="Unassembled WGS sequence"/>
</dbReference>
<accession>A0ACD1IRX1</accession>
<reference evidence="1" key="1">
    <citation type="submission" date="2018-02" db="EMBL/GenBank/DDBJ databases">
        <title>The genomes of Aspergillus section Nigri reveals drivers in fungal speciation.</title>
        <authorList>
            <consortium name="DOE Joint Genome Institute"/>
            <person name="Vesth T.C."/>
            <person name="Nybo J."/>
            <person name="Theobald S."/>
            <person name="Brandl J."/>
            <person name="Frisvad J.C."/>
            <person name="Nielsen K.F."/>
            <person name="Lyhne E.K."/>
            <person name="Kogle M.E."/>
            <person name="Kuo A."/>
            <person name="Riley R."/>
            <person name="Clum A."/>
            <person name="Nolan M."/>
            <person name="Lipzen A."/>
            <person name="Salamov A."/>
            <person name="Henrissat B."/>
            <person name="Wiebenga A."/>
            <person name="De vries R.P."/>
            <person name="Grigoriev I.V."/>
            <person name="Mortensen U.H."/>
            <person name="Andersen M.R."/>
            <person name="Baker S.E."/>
        </authorList>
    </citation>
    <scope>NUCLEOTIDE SEQUENCE</scope>
    <source>
        <strain evidence="1">CBS 115574</strain>
    </source>
</reference>
<organism evidence="1 2">
    <name type="scientific">Aspergillus costaricaensis CBS 115574</name>
    <dbReference type="NCBI Taxonomy" id="1448317"/>
    <lineage>
        <taxon>Eukaryota</taxon>
        <taxon>Fungi</taxon>
        <taxon>Dikarya</taxon>
        <taxon>Ascomycota</taxon>
        <taxon>Pezizomycotina</taxon>
        <taxon>Eurotiomycetes</taxon>
        <taxon>Eurotiomycetidae</taxon>
        <taxon>Eurotiales</taxon>
        <taxon>Aspergillaceae</taxon>
        <taxon>Aspergillus</taxon>
        <taxon>Aspergillus subgen. Circumdati</taxon>
    </lineage>
</organism>
<proteinExistence type="predicted"/>
<evidence type="ECO:0000313" key="1">
    <source>
        <dbReference type="EMBL" id="RAK93139.1"/>
    </source>
</evidence>
<keyword evidence="2" id="KW-1185">Reference proteome</keyword>
<gene>
    <name evidence="1" type="ORF">BO79DRAFT_224653</name>
</gene>